<proteinExistence type="predicted"/>
<evidence type="ECO:0000313" key="2">
    <source>
        <dbReference type="EMBL" id="SUD89734.1"/>
    </source>
</evidence>
<dbReference type="RefSeq" id="WP_028859927.1">
    <property type="nucleotide sequence ID" value="NZ_CAJHAQ010000001.1"/>
</dbReference>
<dbReference type="Pfam" id="PF05860">
    <property type="entry name" value="TPS"/>
    <property type="match status" value="1"/>
</dbReference>
<dbReference type="InterPro" id="IPR011050">
    <property type="entry name" value="Pectin_lyase_fold/virulence"/>
</dbReference>
<dbReference type="AlphaFoldDB" id="A0A379LIW8"/>
<evidence type="ECO:0000313" key="3">
    <source>
        <dbReference type="EMBL" id="SUD92354.1"/>
    </source>
</evidence>
<organism evidence="2 4">
    <name type="scientific">Psychrobacter phenylpyruvicus</name>
    <dbReference type="NCBI Taxonomy" id="29432"/>
    <lineage>
        <taxon>Bacteria</taxon>
        <taxon>Pseudomonadati</taxon>
        <taxon>Pseudomonadota</taxon>
        <taxon>Gammaproteobacteria</taxon>
        <taxon>Moraxellales</taxon>
        <taxon>Moraxellaceae</taxon>
        <taxon>Psychrobacter</taxon>
    </lineage>
</organism>
<feature type="domain" description="Filamentous haemagglutinin FhaB/tRNA nuclease CdiA-like TPS" evidence="1">
    <location>
        <begin position="95"/>
        <end position="215"/>
    </location>
</feature>
<sequence>MNKDCYRVIFSKVRGMMVVVSELTKSQGKKSSADTQLKSFSKPLATPKTSLKRLTVALLCCQSMVYTQALASTTQIQNTASNIPSSQKAALLKAPNGTPIVNIRTPNSKGLSHNTYNQFDIGSNGAILNNSTHGAKTQLADNISGNQYLGKGAANTILNEVRSNKASQLNGTIEVAGQQADIIIANPSGLQIQGGGFINANRATLTTGTPKIDASGNLTSFDIKQGKVQFNNTETGFALGGSVQKQANYVDVLARAIDINGKIQANESVTTVSGSNSVDYDTLAATKITGTDTKPTLAVDISNLGGVYANSIQLIGTEAGLGVKNAGVIQAGQQIRLTNTGKIENSGTIATTKKQTSLIDLEATGSTGSINHTGSLNSYGMINLQTDKDIAINAGAINKHNVSETSQLLPNTINLAAKQNITINNKSNIQNNNTNGGVTVQSKNTTVIDNSNLSSKGDIYIVADKGDNSATSDVSIRNNSQVSATNNVTIYANRDATLQSGTKVTQAESLNLRAGRHAGVDGNGTINTKGDANISAKETASLKNISTQLNVGGGLTVEADQTSIIDSNLSANKGIQVTSQTKNNDILNSHLTSAEGAVVAIANKADLNITGLDASANSSILAANKNTNIKTSNITSNASVIVSGADTLLENTSVAVKDIENAGNVQLQSGGKTDITSSHLEGAKNVSIGSKGYLTLTESEIQAANNLELNNGRIYSNTQLKKKDNGSYYNEYGTKNKQNKLTAGDVLVLNSTSSQYFTNTDLKGSAVLSNAKAGHALSNNLNITATGASKTLAGDINGDVQIVNKDKINLNANHTINAKKDFIVQAAKGITINNSKIKSDAIQLQTTVKNTAKNSEGINNTYGDGDINISNITLTPTGKTDNSLFVDAANHLNLTNTKTTSAGSTTLKSGDLMRVNNSQLNAGKDLIIDSANQIAFNGNRKAGTNASLEYTTSGNTTLTAGEVASINSRNTQAYKNTNVSGGAVLINSGSNIGLNSNVGFNAQSTSALANNNTKLANNPSIAKKTLNGDLSVSSKNDLTIDPKVVTLVSNGDMSLISTATPLSTLLGVEKK</sequence>
<evidence type="ECO:0000259" key="1">
    <source>
        <dbReference type="SMART" id="SM00912"/>
    </source>
</evidence>
<dbReference type="EMBL" id="UGVC01000001">
    <property type="protein sequence ID" value="SUD92354.1"/>
    <property type="molecule type" value="Genomic_DNA"/>
</dbReference>
<dbReference type="InterPro" id="IPR024973">
    <property type="entry name" value="ESPR"/>
</dbReference>
<keyword evidence="4" id="KW-1185">Reference proteome</keyword>
<dbReference type="Proteomes" id="UP000254123">
    <property type="component" value="Unassembled WGS sequence"/>
</dbReference>
<name>A0A379LIW8_9GAMM</name>
<dbReference type="InterPro" id="IPR012334">
    <property type="entry name" value="Pectin_lyas_fold"/>
</dbReference>
<evidence type="ECO:0000313" key="4">
    <source>
        <dbReference type="Proteomes" id="UP000254123"/>
    </source>
</evidence>
<accession>A0A379LIW8</accession>
<dbReference type="NCBIfam" id="TIGR01901">
    <property type="entry name" value="adhes_NPXG"/>
    <property type="match status" value="1"/>
</dbReference>
<dbReference type="Pfam" id="PF13018">
    <property type="entry name" value="ESPR"/>
    <property type="match status" value="1"/>
</dbReference>
<reference evidence="2 4" key="1">
    <citation type="submission" date="2018-06" db="EMBL/GenBank/DDBJ databases">
        <authorList>
            <consortium name="Pathogen Informatics"/>
            <person name="Doyle S."/>
        </authorList>
    </citation>
    <scope>NUCLEOTIDE SEQUENCE [LARGE SCALE GENOMIC DNA]</scope>
    <source>
        <strain evidence="2 4">NCTC10526</strain>
    </source>
</reference>
<dbReference type="SMART" id="SM00912">
    <property type="entry name" value="Haemagg_act"/>
    <property type="match status" value="1"/>
</dbReference>
<dbReference type="STRING" id="1123034.GCA_000685805_02510"/>
<dbReference type="SUPFAM" id="SSF51126">
    <property type="entry name" value="Pectin lyase-like"/>
    <property type="match status" value="1"/>
</dbReference>
<gene>
    <name evidence="2" type="primary">fhaB_1</name>
    <name evidence="3" type="synonym">fhaB_3</name>
    <name evidence="2" type="ORF">NCTC10526_00031</name>
    <name evidence="3" type="ORF">NCTC10526_02751</name>
</gene>
<dbReference type="InterPro" id="IPR008638">
    <property type="entry name" value="FhaB/CdiA-like_TPS"/>
</dbReference>
<dbReference type="Gene3D" id="2.160.20.10">
    <property type="entry name" value="Single-stranded right-handed beta-helix, Pectin lyase-like"/>
    <property type="match status" value="1"/>
</dbReference>
<dbReference type="EMBL" id="UGVC01000001">
    <property type="protein sequence ID" value="SUD89734.1"/>
    <property type="molecule type" value="Genomic_DNA"/>
</dbReference>
<protein>
    <submittedName>
        <fullName evidence="2">Filamentous hemagglutinin</fullName>
    </submittedName>
</protein>